<dbReference type="InterPro" id="IPR050812">
    <property type="entry name" value="Preph/Arog_dehydrog"/>
</dbReference>
<dbReference type="InterPro" id="IPR046826">
    <property type="entry name" value="PDH_N"/>
</dbReference>
<proteinExistence type="inferred from homology"/>
<evidence type="ECO:0000256" key="3">
    <source>
        <dbReference type="ARBA" id="ARBA00012068"/>
    </source>
</evidence>
<dbReference type="UniPathway" id="UPA00122">
    <property type="reaction ID" value="UER00961"/>
</dbReference>
<dbReference type="InterPro" id="IPR008927">
    <property type="entry name" value="6-PGluconate_DH-like_C_sf"/>
</dbReference>
<comment type="similarity">
    <text evidence="2">Belongs to the prephenate/arogenate dehydrogenase family.</text>
</comment>
<dbReference type="OrthoDB" id="9802008at2"/>
<evidence type="ECO:0000259" key="11">
    <source>
        <dbReference type="PROSITE" id="PS51671"/>
    </source>
</evidence>
<dbReference type="EC" id="1.3.1.12" evidence="3"/>
<dbReference type="Proteomes" id="UP000295621">
    <property type="component" value="Unassembled WGS sequence"/>
</dbReference>
<dbReference type="Gene3D" id="3.40.50.720">
    <property type="entry name" value="NAD(P)-binding Rossmann-like Domain"/>
    <property type="match status" value="1"/>
</dbReference>
<dbReference type="PROSITE" id="PS51671">
    <property type="entry name" value="ACT"/>
    <property type="match status" value="1"/>
</dbReference>
<name>A0A4R4RHI8_9ACTN</name>
<dbReference type="SUPFAM" id="SSF51735">
    <property type="entry name" value="NAD(P)-binding Rossmann-fold domains"/>
    <property type="match status" value="1"/>
</dbReference>
<dbReference type="InterPro" id="IPR036291">
    <property type="entry name" value="NAD(P)-bd_dom_sf"/>
</dbReference>
<evidence type="ECO:0000256" key="8">
    <source>
        <dbReference type="ARBA" id="ARBA00023141"/>
    </source>
</evidence>
<evidence type="ECO:0000256" key="4">
    <source>
        <dbReference type="ARBA" id="ARBA00016891"/>
    </source>
</evidence>
<comment type="catalytic activity">
    <reaction evidence="9">
        <text>prephenate + NAD(+) = 3-(4-hydroxyphenyl)pyruvate + CO2 + NADH</text>
        <dbReference type="Rhea" id="RHEA:13869"/>
        <dbReference type="ChEBI" id="CHEBI:16526"/>
        <dbReference type="ChEBI" id="CHEBI:29934"/>
        <dbReference type="ChEBI" id="CHEBI:36242"/>
        <dbReference type="ChEBI" id="CHEBI:57540"/>
        <dbReference type="ChEBI" id="CHEBI:57945"/>
        <dbReference type="EC" id="1.3.1.12"/>
    </reaction>
</comment>
<accession>A0A4R4RHI8</accession>
<dbReference type="GO" id="GO:0070403">
    <property type="term" value="F:NAD+ binding"/>
    <property type="evidence" value="ECO:0007669"/>
    <property type="project" value="InterPro"/>
</dbReference>
<evidence type="ECO:0000256" key="9">
    <source>
        <dbReference type="ARBA" id="ARBA00049260"/>
    </source>
</evidence>
<dbReference type="GO" id="GO:0008977">
    <property type="term" value="F:prephenate dehydrogenase (NAD+) activity"/>
    <property type="evidence" value="ECO:0007669"/>
    <property type="project" value="UniProtKB-EC"/>
</dbReference>
<keyword evidence="13" id="KW-1185">Reference proteome</keyword>
<comment type="pathway">
    <text evidence="1">Amino-acid biosynthesis; L-tyrosine biosynthesis; (4-hydroxyphenyl)pyruvate from prephenate (NAD(+) route): step 1/1.</text>
</comment>
<evidence type="ECO:0000256" key="1">
    <source>
        <dbReference type="ARBA" id="ARBA00005067"/>
    </source>
</evidence>
<dbReference type="RefSeq" id="WP_131985560.1">
    <property type="nucleotide sequence ID" value="NZ_SMKL01000048.1"/>
</dbReference>
<dbReference type="InterPro" id="IPR003099">
    <property type="entry name" value="Prephen_DH"/>
</dbReference>
<evidence type="ECO:0000259" key="10">
    <source>
        <dbReference type="PROSITE" id="PS51176"/>
    </source>
</evidence>
<gene>
    <name evidence="12" type="ORF">E1212_19670</name>
</gene>
<dbReference type="SUPFAM" id="SSF48179">
    <property type="entry name" value="6-phosphogluconate dehydrogenase C-terminal domain-like"/>
    <property type="match status" value="1"/>
</dbReference>
<dbReference type="Pfam" id="PF02153">
    <property type="entry name" value="PDH_N"/>
    <property type="match status" value="1"/>
</dbReference>
<dbReference type="InterPro" id="IPR002912">
    <property type="entry name" value="ACT_dom"/>
</dbReference>
<dbReference type="Pfam" id="PF20463">
    <property type="entry name" value="PDH_C"/>
    <property type="match status" value="1"/>
</dbReference>
<keyword evidence="8" id="KW-0057">Aromatic amino acid biosynthesis</keyword>
<feature type="domain" description="Prephenate/arogenate dehydrogenase" evidence="10">
    <location>
        <begin position="7"/>
        <end position="292"/>
    </location>
</feature>
<keyword evidence="7" id="KW-0520">NAD</keyword>
<dbReference type="NCBIfam" id="NF005111">
    <property type="entry name" value="PRK06545.2-3"/>
    <property type="match status" value="1"/>
</dbReference>
<organism evidence="12 13">
    <name type="scientific">Jiangella ureilytica</name>
    <dbReference type="NCBI Taxonomy" id="2530374"/>
    <lineage>
        <taxon>Bacteria</taxon>
        <taxon>Bacillati</taxon>
        <taxon>Actinomycetota</taxon>
        <taxon>Actinomycetes</taxon>
        <taxon>Jiangellales</taxon>
        <taxon>Jiangellaceae</taxon>
        <taxon>Jiangella</taxon>
    </lineage>
</organism>
<dbReference type="PROSITE" id="PS51176">
    <property type="entry name" value="PDH_ADH"/>
    <property type="match status" value="1"/>
</dbReference>
<evidence type="ECO:0000313" key="12">
    <source>
        <dbReference type="EMBL" id="TDC48948.1"/>
    </source>
</evidence>
<feature type="domain" description="ACT" evidence="11">
    <location>
        <begin position="298"/>
        <end position="365"/>
    </location>
</feature>
<evidence type="ECO:0000313" key="13">
    <source>
        <dbReference type="Proteomes" id="UP000295621"/>
    </source>
</evidence>
<evidence type="ECO:0000256" key="5">
    <source>
        <dbReference type="ARBA" id="ARBA00022498"/>
    </source>
</evidence>
<dbReference type="GO" id="GO:0004665">
    <property type="term" value="F:prephenate dehydrogenase (NADP+) activity"/>
    <property type="evidence" value="ECO:0007669"/>
    <property type="project" value="InterPro"/>
</dbReference>
<reference evidence="12 13" key="1">
    <citation type="submission" date="2019-02" db="EMBL/GenBank/DDBJ databases">
        <title>Draft genome sequences of novel Actinobacteria.</title>
        <authorList>
            <person name="Sahin N."/>
            <person name="Ay H."/>
            <person name="Saygin H."/>
        </authorList>
    </citation>
    <scope>NUCLEOTIDE SEQUENCE [LARGE SCALE GENOMIC DNA]</scope>
    <source>
        <strain evidence="12 13">KC603</strain>
    </source>
</reference>
<evidence type="ECO:0000256" key="2">
    <source>
        <dbReference type="ARBA" id="ARBA00007964"/>
    </source>
</evidence>
<dbReference type="PANTHER" id="PTHR21363">
    <property type="entry name" value="PREPHENATE DEHYDROGENASE"/>
    <property type="match status" value="1"/>
</dbReference>
<dbReference type="GO" id="GO:0006571">
    <property type="term" value="P:tyrosine biosynthetic process"/>
    <property type="evidence" value="ECO:0007669"/>
    <property type="project" value="UniProtKB-UniPathway"/>
</dbReference>
<dbReference type="EMBL" id="SMKL01000048">
    <property type="protein sequence ID" value="TDC48948.1"/>
    <property type="molecule type" value="Genomic_DNA"/>
</dbReference>
<dbReference type="InterPro" id="IPR045865">
    <property type="entry name" value="ACT-like_dom_sf"/>
</dbReference>
<dbReference type="SUPFAM" id="SSF55021">
    <property type="entry name" value="ACT-like"/>
    <property type="match status" value="1"/>
</dbReference>
<evidence type="ECO:0000256" key="7">
    <source>
        <dbReference type="ARBA" id="ARBA00023027"/>
    </source>
</evidence>
<keyword evidence="6 12" id="KW-0560">Oxidoreductase</keyword>
<dbReference type="NCBIfam" id="NF005112">
    <property type="entry name" value="PRK06545.2-4"/>
    <property type="match status" value="1"/>
</dbReference>
<keyword evidence="8" id="KW-0028">Amino-acid biosynthesis</keyword>
<sequence>MDPLEGRSVLVVGTGLVGTSVGLALTRAGVDVRLADAKPEILAEAVRLGAGRAEPEPGGDGAGRGPAALAVVAVPPEAVAAVVGEVLESGRAAYATDVASVKVLPTTQVRERVTDPGRYVGSHPMAGREISGPNAALADLFEGRPWVICPDDGTHQQAVTRALAVARLVGAVPMTMTAAEHDAAVALVSHAPHVVAALMAGRLAGAPGHEVRLAGPGVTDVTRIASGDPELWTEILTANAAAVRPVLEGLRTDLDRLMTALESPVTGQPVLRELLRGGNDGRSRLPGKHGAAHTEFVTVIVAVDDRPGQLARLFADAGAAGVNVEDVRIEHAPGQPLGLVELDVRPGAEQELAASLRERGWTLRG</sequence>
<dbReference type="Gene3D" id="1.10.3660.10">
    <property type="entry name" value="6-phosphogluconate dehydrogenase C-terminal like domain"/>
    <property type="match status" value="1"/>
</dbReference>
<keyword evidence="5" id="KW-0827">Tyrosine biosynthesis</keyword>
<dbReference type="InterPro" id="IPR046825">
    <property type="entry name" value="PDH_C"/>
</dbReference>
<protein>
    <recommendedName>
        <fullName evidence="4">Prephenate dehydrogenase</fullName>
        <ecNumber evidence="3">1.3.1.12</ecNumber>
    </recommendedName>
</protein>
<dbReference type="PANTHER" id="PTHR21363:SF0">
    <property type="entry name" value="PREPHENATE DEHYDROGENASE [NADP(+)]"/>
    <property type="match status" value="1"/>
</dbReference>
<evidence type="ECO:0000256" key="6">
    <source>
        <dbReference type="ARBA" id="ARBA00023002"/>
    </source>
</evidence>
<dbReference type="AlphaFoldDB" id="A0A4R4RHI8"/>
<comment type="caution">
    <text evidence="12">The sequence shown here is derived from an EMBL/GenBank/DDBJ whole genome shotgun (WGS) entry which is preliminary data.</text>
</comment>